<dbReference type="Proteomes" id="UP001596220">
    <property type="component" value="Unassembled WGS sequence"/>
</dbReference>
<evidence type="ECO:0008006" key="6">
    <source>
        <dbReference type="Google" id="ProtNLM"/>
    </source>
</evidence>
<name>A0ABW1P7M2_9PSEU</name>
<feature type="domain" description="vWA-MoxR associated protein middle region 0" evidence="1">
    <location>
        <begin position="90"/>
        <end position="199"/>
    </location>
</feature>
<dbReference type="RefSeq" id="WP_380637192.1">
    <property type="nucleotide sequence ID" value="NZ_JBHSQO010000015.1"/>
</dbReference>
<dbReference type="EMBL" id="JBHSQO010000015">
    <property type="protein sequence ID" value="MFC6090989.1"/>
    <property type="molecule type" value="Genomic_DNA"/>
</dbReference>
<feature type="domain" description="vWA-MoxR associated protein C-terminal" evidence="3">
    <location>
        <begin position="234"/>
        <end position="473"/>
    </location>
</feature>
<proteinExistence type="predicted"/>
<keyword evidence="5" id="KW-1185">Reference proteome</keyword>
<dbReference type="Pfam" id="PF19916">
    <property type="entry name" value="VMAP-M0"/>
    <property type="match status" value="1"/>
</dbReference>
<evidence type="ECO:0000259" key="2">
    <source>
        <dbReference type="Pfam" id="PF19956"/>
    </source>
</evidence>
<dbReference type="InterPro" id="IPR045431">
    <property type="entry name" value="EAD2"/>
</dbReference>
<evidence type="ECO:0000259" key="1">
    <source>
        <dbReference type="Pfam" id="PF19916"/>
    </source>
</evidence>
<protein>
    <recommendedName>
        <fullName evidence="6">TIR domain-containing protein</fullName>
    </recommendedName>
</protein>
<organism evidence="4 5">
    <name type="scientific">Saccharothrix lopnurensis</name>
    <dbReference type="NCBI Taxonomy" id="1670621"/>
    <lineage>
        <taxon>Bacteria</taxon>
        <taxon>Bacillati</taxon>
        <taxon>Actinomycetota</taxon>
        <taxon>Actinomycetes</taxon>
        <taxon>Pseudonocardiales</taxon>
        <taxon>Pseudonocardiaceae</taxon>
        <taxon>Saccharothrix</taxon>
    </lineage>
</organism>
<dbReference type="Pfam" id="PF19956">
    <property type="entry name" value="EAD2"/>
    <property type="match status" value="1"/>
</dbReference>
<gene>
    <name evidence="4" type="ORF">ACFP3R_17050</name>
</gene>
<evidence type="ECO:0000313" key="5">
    <source>
        <dbReference type="Proteomes" id="UP001596220"/>
    </source>
</evidence>
<evidence type="ECO:0000313" key="4">
    <source>
        <dbReference type="EMBL" id="MFC6090989.1"/>
    </source>
</evidence>
<reference evidence="5" key="1">
    <citation type="journal article" date="2019" name="Int. J. Syst. Evol. Microbiol.">
        <title>The Global Catalogue of Microorganisms (GCM) 10K type strain sequencing project: providing services to taxonomists for standard genome sequencing and annotation.</title>
        <authorList>
            <consortium name="The Broad Institute Genomics Platform"/>
            <consortium name="The Broad Institute Genome Sequencing Center for Infectious Disease"/>
            <person name="Wu L."/>
            <person name="Ma J."/>
        </authorList>
    </citation>
    <scope>NUCLEOTIDE SEQUENCE [LARGE SCALE GENOMIC DNA]</scope>
    <source>
        <strain evidence="5">CGMCC 4.7246</strain>
    </source>
</reference>
<feature type="domain" description="Effector-associated" evidence="2">
    <location>
        <begin position="2"/>
        <end position="80"/>
    </location>
</feature>
<dbReference type="Pfam" id="PF20028">
    <property type="entry name" value="VMAP-C"/>
    <property type="match status" value="1"/>
</dbReference>
<comment type="caution">
    <text evidence="4">The sequence shown here is derived from an EMBL/GenBank/DDBJ whole genome shotgun (WGS) entry which is preliminary data.</text>
</comment>
<sequence length="491" mass="55023">MVEALVRCPVLHGESGREMLVEVLTDSFGDVLVLRGTAPRLQFVDLVGRCGKLPDGLRVLIDGVSVLDPLTPQLAEMVLLCDEWDAYTALPSDDWEDLRGVLGALRLADGGREELRWLRELAHKALRGRGGPLPSRCRSAWTAFLHLAGANAVAGSPPPAVLFLACLAESVDDPAVAERCHGWWRDWAARFQLPGHVDQAEWYPALAAAHRSANAYLVIQLDPDPLDEEVLMLSYWWQWDVNGWRPRRQGDVEVRLTEVEVEVDRLVGELETELGVLADDVHAQDIHLEFVLPWELLNTPVEFWRKSSMSVDRVPLAIDHPVVLRSLDRMRAARHRFAWRRRWSAIATSSADVRSYRSAPGGDDEHFTRLATELSADERIVSMVLSEPPGDRNSVAWREVSMAFRAGIPAILWDRRDCSSDFFRDAVESVLGEGGIGQLPLRVRELRRAALRGGGNHEAHHPGHSFALLWDDADRVPEPPGSWWRAEGRSN</sequence>
<evidence type="ECO:0000259" key="3">
    <source>
        <dbReference type="Pfam" id="PF20028"/>
    </source>
</evidence>
<dbReference type="InterPro" id="IPR045555">
    <property type="entry name" value="VMAP-M0"/>
</dbReference>
<dbReference type="InterPro" id="IPR045450">
    <property type="entry name" value="VMAP_C"/>
</dbReference>
<accession>A0ABW1P7M2</accession>